<feature type="transmembrane region" description="Helical" evidence="1">
    <location>
        <begin position="242"/>
        <end position="263"/>
    </location>
</feature>
<proteinExistence type="predicted"/>
<evidence type="ECO:0000313" key="3">
    <source>
        <dbReference type="Proteomes" id="UP000070319"/>
    </source>
</evidence>
<evidence type="ECO:0000313" key="2">
    <source>
        <dbReference type="EMBL" id="KXT54740.1"/>
    </source>
</evidence>
<accession>A0A139LTI0</accession>
<reference evidence="2 3" key="1">
    <citation type="submission" date="2016-02" db="EMBL/GenBank/DDBJ databases">
        <authorList>
            <person name="Wen L."/>
            <person name="He K."/>
            <person name="Yang H."/>
        </authorList>
    </citation>
    <scope>NUCLEOTIDE SEQUENCE [LARGE SCALE GENOMIC DNA]</scope>
    <source>
        <strain evidence="2 3">KLE1704</strain>
    </source>
</reference>
<keyword evidence="1" id="KW-0812">Transmembrane</keyword>
<comment type="caution">
    <text evidence="2">The sequence shown here is derived from an EMBL/GenBank/DDBJ whole genome shotgun (WGS) entry which is preliminary data.</text>
</comment>
<evidence type="ECO:0000256" key="1">
    <source>
        <dbReference type="SAM" id="Phobius"/>
    </source>
</evidence>
<dbReference type="RefSeq" id="WP_061434046.1">
    <property type="nucleotide sequence ID" value="NZ_KQ968678.1"/>
</dbReference>
<dbReference type="AlphaFoldDB" id="A0A139LTI0"/>
<feature type="transmembrane region" description="Helical" evidence="1">
    <location>
        <begin position="164"/>
        <end position="185"/>
    </location>
</feature>
<name>A0A139LTI0_9BACE</name>
<sequence length="409" mass="47653">MKSIGEKTTKNVLVLFSILLSMQFWSYIPYLKIDGLPPKLAGLLFAIYIVILFIYRKISINDTTGIVRIVKWTIVTIFISFIPAYIEWNQSVISTVKASIVLSYGLFLFLVLHKWQYSTKALMSVLTFLSVVWVILEIGQQFTYPTFWFSGRFLQNNSVNERMGIWRFYIWGVDIVMISFSYWLFRCIDLTKKTNKNMVKSVLMAILLMAGLLCYGSRKHIFATLAILAYSVLTVKGKRKYVYVCIALLLLLFLFETFFAGYAEMSERANEAQGEGEDFIRYISAQYFLFDFSNSPLYPLWGAGLEGEGSLLKGQLERLADYGLYQADVGIIGYYSKFGLLGVSAIVWYIYIFLRNWKFIDKWFKYFFIMKMFLIIFDFWAIWSVGMMAYAVFLYMLDQNIKKNKAILK</sequence>
<dbReference type="Proteomes" id="UP000070319">
    <property type="component" value="Unassembled WGS sequence"/>
</dbReference>
<gene>
    <name evidence="2" type="ORF">HMPREF2531_00662</name>
</gene>
<feature type="transmembrane region" description="Helical" evidence="1">
    <location>
        <begin position="124"/>
        <end position="144"/>
    </location>
</feature>
<dbReference type="EMBL" id="LTDF01000043">
    <property type="protein sequence ID" value="KXT54740.1"/>
    <property type="molecule type" value="Genomic_DNA"/>
</dbReference>
<feature type="transmembrane region" description="Helical" evidence="1">
    <location>
        <begin position="197"/>
        <end position="213"/>
    </location>
</feature>
<feature type="transmembrane region" description="Helical" evidence="1">
    <location>
        <begin position="67"/>
        <end position="86"/>
    </location>
</feature>
<evidence type="ECO:0008006" key="4">
    <source>
        <dbReference type="Google" id="ProtNLM"/>
    </source>
</evidence>
<organism evidence="2">
    <name type="scientific">Bacteroides intestinalis</name>
    <dbReference type="NCBI Taxonomy" id="329854"/>
    <lineage>
        <taxon>Bacteria</taxon>
        <taxon>Pseudomonadati</taxon>
        <taxon>Bacteroidota</taxon>
        <taxon>Bacteroidia</taxon>
        <taxon>Bacteroidales</taxon>
        <taxon>Bacteroidaceae</taxon>
        <taxon>Bacteroides</taxon>
    </lineage>
</organism>
<feature type="transmembrane region" description="Helical" evidence="1">
    <location>
        <begin position="366"/>
        <end position="393"/>
    </location>
</feature>
<protein>
    <recommendedName>
        <fullName evidence="4">O-antigen ligase domain-containing protein</fullName>
    </recommendedName>
</protein>
<feature type="transmembrane region" description="Helical" evidence="1">
    <location>
        <begin position="12"/>
        <end position="30"/>
    </location>
</feature>
<keyword evidence="1" id="KW-0472">Membrane</keyword>
<feature type="transmembrane region" description="Helical" evidence="1">
    <location>
        <begin position="219"/>
        <end position="235"/>
    </location>
</feature>
<feature type="transmembrane region" description="Helical" evidence="1">
    <location>
        <begin position="92"/>
        <end position="112"/>
    </location>
</feature>
<dbReference type="PATRIC" id="fig|329854.7.peg.664"/>
<keyword evidence="1" id="KW-1133">Transmembrane helix</keyword>
<feature type="transmembrane region" description="Helical" evidence="1">
    <location>
        <begin position="36"/>
        <end position="55"/>
    </location>
</feature>
<feature type="transmembrane region" description="Helical" evidence="1">
    <location>
        <begin position="334"/>
        <end position="354"/>
    </location>
</feature>